<feature type="compositionally biased region" description="Polar residues" evidence="3">
    <location>
        <begin position="523"/>
        <end position="533"/>
    </location>
</feature>
<dbReference type="InterPro" id="IPR058666">
    <property type="entry name" value="SASH1/NUB1_homeodomain"/>
</dbReference>
<feature type="compositionally biased region" description="Polar residues" evidence="3">
    <location>
        <begin position="116"/>
        <end position="137"/>
    </location>
</feature>
<dbReference type="PROSITE" id="PS50105">
    <property type="entry name" value="SAM_DOMAIN"/>
    <property type="match status" value="2"/>
</dbReference>
<dbReference type="PANTHER" id="PTHR12301">
    <property type="entry name" value="SAM-DOMAIN, SH3 AND NUCLEAR LOCALIZATION SIGNALS PROTEIN RELATED"/>
    <property type="match status" value="1"/>
</dbReference>
<feature type="region of interest" description="Disordered" evidence="3">
    <location>
        <begin position="362"/>
        <end position="567"/>
    </location>
</feature>
<evidence type="ECO:0000256" key="1">
    <source>
        <dbReference type="ARBA" id="ARBA00022443"/>
    </source>
</evidence>
<evidence type="ECO:0000256" key="2">
    <source>
        <dbReference type="PROSITE-ProRule" id="PRU00192"/>
    </source>
</evidence>
<evidence type="ECO:0000259" key="4">
    <source>
        <dbReference type="PROSITE" id="PS50002"/>
    </source>
</evidence>
<reference evidence="7" key="3">
    <citation type="submission" date="2015-06" db="UniProtKB">
        <authorList>
            <consortium name="EnsemblMetazoa"/>
        </authorList>
    </citation>
    <scope>IDENTIFICATION</scope>
</reference>
<name>R7V0Z5_CAPTE</name>
<reference evidence="8" key="1">
    <citation type="submission" date="2012-12" db="EMBL/GenBank/DDBJ databases">
        <authorList>
            <person name="Hellsten U."/>
            <person name="Grimwood J."/>
            <person name="Chapman J.A."/>
            <person name="Shapiro H."/>
            <person name="Aerts A."/>
            <person name="Otillar R.P."/>
            <person name="Terry A.Y."/>
            <person name="Boore J.L."/>
            <person name="Simakov O."/>
            <person name="Marletaz F."/>
            <person name="Cho S.-J."/>
            <person name="Edsinger-Gonzales E."/>
            <person name="Havlak P."/>
            <person name="Kuo D.-H."/>
            <person name="Larsson T."/>
            <person name="Lv J."/>
            <person name="Arendt D."/>
            <person name="Savage R."/>
            <person name="Osoegawa K."/>
            <person name="de Jong P."/>
            <person name="Lindberg D.R."/>
            <person name="Seaver E.C."/>
            <person name="Weisblat D.A."/>
            <person name="Putnam N.H."/>
            <person name="Grigoriev I.V."/>
            <person name="Rokhsar D.S."/>
        </authorList>
    </citation>
    <scope>NUCLEOTIDE SEQUENCE</scope>
    <source>
        <strain evidence="8">I ESC-2004</strain>
    </source>
</reference>
<feature type="region of interest" description="Disordered" evidence="3">
    <location>
        <begin position="88"/>
        <end position="251"/>
    </location>
</feature>
<evidence type="ECO:0000256" key="3">
    <source>
        <dbReference type="SAM" id="MobiDB-lite"/>
    </source>
</evidence>
<feature type="compositionally biased region" description="Polar residues" evidence="3">
    <location>
        <begin position="937"/>
        <end position="953"/>
    </location>
</feature>
<reference evidence="6 8" key="2">
    <citation type="journal article" date="2013" name="Nature">
        <title>Insights into bilaterian evolution from three spiralian genomes.</title>
        <authorList>
            <person name="Simakov O."/>
            <person name="Marletaz F."/>
            <person name="Cho S.J."/>
            <person name="Edsinger-Gonzales E."/>
            <person name="Havlak P."/>
            <person name="Hellsten U."/>
            <person name="Kuo D.H."/>
            <person name="Larsson T."/>
            <person name="Lv J."/>
            <person name="Arendt D."/>
            <person name="Savage R."/>
            <person name="Osoegawa K."/>
            <person name="de Jong P."/>
            <person name="Grimwood J."/>
            <person name="Chapman J.A."/>
            <person name="Shapiro H."/>
            <person name="Aerts A."/>
            <person name="Otillar R.P."/>
            <person name="Terry A.Y."/>
            <person name="Boore J.L."/>
            <person name="Grigoriev I.V."/>
            <person name="Lindberg D.R."/>
            <person name="Seaver E.C."/>
            <person name="Weisblat D.A."/>
            <person name="Putnam N.H."/>
            <person name="Rokhsar D.S."/>
        </authorList>
    </citation>
    <scope>NUCLEOTIDE SEQUENCE</scope>
    <source>
        <strain evidence="6 8">I ESC-2004</strain>
    </source>
</reference>
<dbReference type="SUPFAM" id="SSF50044">
    <property type="entry name" value="SH3-domain"/>
    <property type="match status" value="1"/>
</dbReference>
<evidence type="ECO:0000313" key="7">
    <source>
        <dbReference type="EnsemblMetazoa" id="CapteP221874"/>
    </source>
</evidence>
<feature type="compositionally biased region" description="Low complexity" evidence="3">
    <location>
        <begin position="388"/>
        <end position="413"/>
    </location>
</feature>
<dbReference type="CDD" id="cd00174">
    <property type="entry name" value="SH3"/>
    <property type="match status" value="1"/>
</dbReference>
<feature type="region of interest" description="Disordered" evidence="3">
    <location>
        <begin position="684"/>
        <end position="729"/>
    </location>
</feature>
<dbReference type="Pfam" id="PF07647">
    <property type="entry name" value="SAM_2"/>
    <property type="match status" value="1"/>
</dbReference>
<feature type="compositionally biased region" description="Low complexity" evidence="3">
    <location>
        <begin position="684"/>
        <end position="704"/>
    </location>
</feature>
<dbReference type="SUPFAM" id="SSF47769">
    <property type="entry name" value="SAM/Pointed domain"/>
    <property type="match status" value="2"/>
</dbReference>
<feature type="region of interest" description="Disordered" evidence="3">
    <location>
        <begin position="814"/>
        <end position="958"/>
    </location>
</feature>
<dbReference type="InterPro" id="IPR013761">
    <property type="entry name" value="SAM/pointed_sf"/>
</dbReference>
<feature type="domain" description="SH3" evidence="4">
    <location>
        <begin position="559"/>
        <end position="618"/>
    </location>
</feature>
<evidence type="ECO:0000313" key="8">
    <source>
        <dbReference type="Proteomes" id="UP000014760"/>
    </source>
</evidence>
<feature type="compositionally biased region" description="Basic and acidic residues" evidence="3">
    <location>
        <begin position="762"/>
        <end position="774"/>
    </location>
</feature>
<keyword evidence="1 2" id="KW-0728">SH3 domain</keyword>
<dbReference type="OrthoDB" id="10047268at2759"/>
<protein>
    <recommendedName>
        <fullName evidence="9">SH3 domain-containing protein</fullName>
    </recommendedName>
</protein>
<feature type="compositionally biased region" description="Polar residues" evidence="3">
    <location>
        <begin position="818"/>
        <end position="829"/>
    </location>
</feature>
<feature type="compositionally biased region" description="Basic and acidic residues" evidence="3">
    <location>
        <begin position="190"/>
        <end position="199"/>
    </location>
</feature>
<feature type="region of interest" description="Disordered" evidence="3">
    <location>
        <begin position="750"/>
        <end position="780"/>
    </location>
</feature>
<proteinExistence type="predicted"/>
<feature type="compositionally biased region" description="Low complexity" evidence="3">
    <location>
        <begin position="534"/>
        <end position="552"/>
    </location>
</feature>
<dbReference type="InterPro" id="IPR001660">
    <property type="entry name" value="SAM"/>
</dbReference>
<dbReference type="Proteomes" id="UP000014760">
    <property type="component" value="Unassembled WGS sequence"/>
</dbReference>
<feature type="compositionally biased region" description="Basic and acidic residues" evidence="3">
    <location>
        <begin position="509"/>
        <end position="521"/>
    </location>
</feature>
<dbReference type="PANTHER" id="PTHR12301:SF10">
    <property type="match status" value="1"/>
</dbReference>
<feature type="compositionally biased region" description="Low complexity" evidence="3">
    <location>
        <begin position="903"/>
        <end position="912"/>
    </location>
</feature>
<dbReference type="Pfam" id="PF26285">
    <property type="entry name" value="SASH1_Homeodomain"/>
    <property type="match status" value="1"/>
</dbReference>
<feature type="compositionally biased region" description="Polar residues" evidence="3">
    <location>
        <begin position="873"/>
        <end position="882"/>
    </location>
</feature>
<accession>R7V0Z5</accession>
<keyword evidence="8" id="KW-1185">Reference proteome</keyword>
<dbReference type="Gene3D" id="1.10.150.50">
    <property type="entry name" value="Transcription Factor, Ets-1"/>
    <property type="match status" value="2"/>
</dbReference>
<dbReference type="Gene3D" id="2.30.30.40">
    <property type="entry name" value="SH3 Domains"/>
    <property type="match status" value="1"/>
</dbReference>
<dbReference type="InterPro" id="IPR001452">
    <property type="entry name" value="SH3_domain"/>
</dbReference>
<dbReference type="EMBL" id="AMQN01006398">
    <property type="status" value="NOT_ANNOTATED_CDS"/>
    <property type="molecule type" value="Genomic_DNA"/>
</dbReference>
<feature type="region of interest" description="Disordered" evidence="3">
    <location>
        <begin position="264"/>
        <end position="291"/>
    </location>
</feature>
<feature type="compositionally biased region" description="Basic residues" evidence="3">
    <location>
        <begin position="454"/>
        <end position="468"/>
    </location>
</feature>
<gene>
    <name evidence="6" type="ORF">CAPTEDRAFT_221874</name>
</gene>
<dbReference type="EnsemblMetazoa" id="CapteT221874">
    <property type="protein sequence ID" value="CapteP221874"/>
    <property type="gene ID" value="CapteG221874"/>
</dbReference>
<feature type="domain" description="SAM" evidence="5">
    <location>
        <begin position="620"/>
        <end position="676"/>
    </location>
</feature>
<evidence type="ECO:0008006" key="9">
    <source>
        <dbReference type="Google" id="ProtNLM"/>
    </source>
</evidence>
<dbReference type="SMART" id="SM00454">
    <property type="entry name" value="SAM"/>
    <property type="match status" value="2"/>
</dbReference>
<feature type="compositionally biased region" description="Low complexity" evidence="3">
    <location>
        <begin position="432"/>
        <end position="442"/>
    </location>
</feature>
<feature type="compositionally biased region" description="Polar residues" evidence="3">
    <location>
        <begin position="200"/>
        <end position="209"/>
    </location>
</feature>
<feature type="compositionally biased region" description="Basic and acidic residues" evidence="3">
    <location>
        <begin position="484"/>
        <end position="499"/>
    </location>
</feature>
<feature type="compositionally biased region" description="Polar residues" evidence="3">
    <location>
        <begin position="750"/>
        <end position="760"/>
    </location>
</feature>
<dbReference type="HOGENOM" id="CLU_275602_0_0_1"/>
<dbReference type="Pfam" id="PF00536">
    <property type="entry name" value="SAM_1"/>
    <property type="match status" value="1"/>
</dbReference>
<evidence type="ECO:0000313" key="6">
    <source>
        <dbReference type="EMBL" id="ELU09376.1"/>
    </source>
</evidence>
<evidence type="ECO:0000259" key="5">
    <source>
        <dbReference type="PROSITE" id="PS50105"/>
    </source>
</evidence>
<organism evidence="6">
    <name type="scientific">Capitella teleta</name>
    <name type="common">Polychaete worm</name>
    <dbReference type="NCBI Taxonomy" id="283909"/>
    <lineage>
        <taxon>Eukaryota</taxon>
        <taxon>Metazoa</taxon>
        <taxon>Spiralia</taxon>
        <taxon>Lophotrochozoa</taxon>
        <taxon>Annelida</taxon>
        <taxon>Polychaeta</taxon>
        <taxon>Sedentaria</taxon>
        <taxon>Scolecida</taxon>
        <taxon>Capitellidae</taxon>
        <taxon>Capitella</taxon>
    </lineage>
</organism>
<dbReference type="AlphaFoldDB" id="R7V0Z5"/>
<dbReference type="InterPro" id="IPR036028">
    <property type="entry name" value="SH3-like_dom_sf"/>
</dbReference>
<dbReference type="SMART" id="SM00326">
    <property type="entry name" value="SH3"/>
    <property type="match status" value="1"/>
</dbReference>
<feature type="domain" description="SAM" evidence="5">
    <location>
        <begin position="1070"/>
        <end position="1134"/>
    </location>
</feature>
<dbReference type="Pfam" id="PF07653">
    <property type="entry name" value="SH3_2"/>
    <property type="match status" value="1"/>
</dbReference>
<dbReference type="PROSITE" id="PS50002">
    <property type="entry name" value="SH3"/>
    <property type="match status" value="1"/>
</dbReference>
<dbReference type="STRING" id="283909.R7V0Z5"/>
<sequence length="1158" mass="127300">MHISAITECHHDLNDPKKKTSTISRLLRTVNLRKSGRKYAYKQHDGDLNASEITMSEEDRMQLMILVKEGKLSMQQAVDTVKQFEAERRHTSVERENSEERLISTESITSDEISRTPETSSIGEDSVSVSGDLQTAGSHIARKLEKSRANKGFSSPSRSPHKLPSGRSVEASPQKEKKRGIFSSPFARRKTSDPKKDSRLQTVERSPQTPRRGIAGLLRGTRESSIPRNALPPLPPSRSGGAIVQSSSFQYQDRCRSSSPLHIFRRSSESHIPLPPRSPGSKRHPSPQPVYRHPYDYENLRYMSRSDTDLGCARNAVKPRHVQIAIPNDASGSDSGLYCLQTALPHPDHHVFVCEAQIHLSDQGSQYDAPPLSSVRTSKRHTPPSSTPPDSQSPKRLHVISSSVPSSQTVASSRQCPPEEATSLPEKEKHFGSSSTMSMGSEPSPPATIDSHTTKSHSRLSQIPRRRASSFSTGDEAMSSDGEVCSHKTEVQSERKEVRNMNNSNTRAEQSKHRTMQKDTIRMNPTSKDSSMESIHTPSHAASTSSSRSSMSIEEDVSTHQCRARATRNSSAETKGCLIFKKGDVIDVLSPEKNGWMTGMLNSKKGLVRVADIEFIQETYLTGRRKQVYVETFMQSGFNTLELFSQLEEEDLNDLKIRDIQGRTKILTAAQMLLDNVDNSLDDSSSLSGISNQSSSQSPVPLVSCDSSEAGQRNSLSSVEGGTLKNDATQTTDLEAGALEICDRETEAASVQCSTESSLPKPTEKTKSSPENRKSCSTLRSSLNTKRDLFRKRSSSLESYPRAASEGRGSFIVVNPKTPVTHTNSSPMKTFTPAKKSQVPTYAGMIPRRVGSASPKPTGARKGPSVPERTVSLAENGSSSCPGTPHKQRDAFTQHGKSRALTRRSPSPSPSSRAEHLVCPNTASTTSKVKTAHVRQIASSGVNSSTPPASPSRSKLPKCKTIARTHVSRHDSLVGRPKSLRVSLSMERLVAAKLEGELIDMTQSPYSDKLGFCGIPICLVERYAEELHLDVWEAAQCIETCRLKALQFAGRQAVQNDRFGEMLQSHNQTVDTTSLPDFLVSIGLPMYLEKLISNDITTLPQLYQTSANELQETGIQNEAHLHRFLVAIEATRSRLSQKIPQGSASHVITISRKLFDKV</sequence>
<dbReference type="OMA" id="SMSDWLI"/>
<dbReference type="EMBL" id="KB298264">
    <property type="protein sequence ID" value="ELU09376.1"/>
    <property type="molecule type" value="Genomic_DNA"/>
</dbReference>
<feature type="compositionally biased region" description="Basic and acidic residues" evidence="3">
    <location>
        <begin position="88"/>
        <end position="103"/>
    </location>
</feature>
<feature type="compositionally biased region" description="Polar residues" evidence="3">
    <location>
        <begin position="705"/>
        <end position="729"/>
    </location>
</feature>
<dbReference type="InterPro" id="IPR051725">
    <property type="entry name" value="SAM-SH3_domain_protein"/>
</dbReference>